<gene>
    <name evidence="7" type="ORF">RJ640_004963</name>
</gene>
<dbReference type="Gene3D" id="2.40.70.10">
    <property type="entry name" value="Acid Proteases"/>
    <property type="match status" value="3"/>
</dbReference>
<dbReference type="GO" id="GO:0005576">
    <property type="term" value="C:extracellular region"/>
    <property type="evidence" value="ECO:0007669"/>
    <property type="project" value="TreeGrafter"/>
</dbReference>
<protein>
    <recommendedName>
        <fullName evidence="6">Peptidase A1 domain-containing protein</fullName>
    </recommendedName>
</protein>
<keyword evidence="8" id="KW-1185">Reference proteome</keyword>
<dbReference type="PANTHER" id="PTHR47967:SF14">
    <property type="entry name" value="EUKARYOTIC ASPARTYL PROTEASE FAMILY PROTEIN"/>
    <property type="match status" value="1"/>
</dbReference>
<dbReference type="InterPro" id="IPR032861">
    <property type="entry name" value="TAXi_N"/>
</dbReference>
<proteinExistence type="inferred from homology"/>
<dbReference type="PROSITE" id="PS51767">
    <property type="entry name" value="PEPTIDASE_A1"/>
    <property type="match status" value="2"/>
</dbReference>
<evidence type="ECO:0000256" key="2">
    <source>
        <dbReference type="ARBA" id="ARBA00022670"/>
    </source>
</evidence>
<keyword evidence="4" id="KW-0378">Hydrolase</keyword>
<keyword evidence="2" id="KW-0645">Protease</keyword>
<dbReference type="SUPFAM" id="SSF50630">
    <property type="entry name" value="Acid proteases"/>
    <property type="match status" value="2"/>
</dbReference>
<dbReference type="GO" id="GO:0004190">
    <property type="term" value="F:aspartic-type endopeptidase activity"/>
    <property type="evidence" value="ECO:0007669"/>
    <property type="project" value="UniProtKB-KW"/>
</dbReference>
<dbReference type="InterPro" id="IPR051708">
    <property type="entry name" value="Plant_Aspart_Prot_A1"/>
</dbReference>
<evidence type="ECO:0000313" key="7">
    <source>
        <dbReference type="EMBL" id="KAK2971943.1"/>
    </source>
</evidence>
<organism evidence="7 8">
    <name type="scientific">Escallonia rubra</name>
    <dbReference type="NCBI Taxonomy" id="112253"/>
    <lineage>
        <taxon>Eukaryota</taxon>
        <taxon>Viridiplantae</taxon>
        <taxon>Streptophyta</taxon>
        <taxon>Embryophyta</taxon>
        <taxon>Tracheophyta</taxon>
        <taxon>Spermatophyta</taxon>
        <taxon>Magnoliopsida</taxon>
        <taxon>eudicotyledons</taxon>
        <taxon>Gunneridae</taxon>
        <taxon>Pentapetalae</taxon>
        <taxon>asterids</taxon>
        <taxon>campanulids</taxon>
        <taxon>Escalloniales</taxon>
        <taxon>Escalloniaceae</taxon>
        <taxon>Escallonia</taxon>
    </lineage>
</organism>
<dbReference type="GO" id="GO:0006508">
    <property type="term" value="P:proteolysis"/>
    <property type="evidence" value="ECO:0007669"/>
    <property type="project" value="UniProtKB-KW"/>
</dbReference>
<comment type="caution">
    <text evidence="7">The sequence shown here is derived from an EMBL/GenBank/DDBJ whole genome shotgun (WGS) entry which is preliminary data.</text>
</comment>
<evidence type="ECO:0000256" key="5">
    <source>
        <dbReference type="ARBA" id="ARBA00023180"/>
    </source>
</evidence>
<dbReference type="Pfam" id="PF14543">
    <property type="entry name" value="TAXi_N"/>
    <property type="match status" value="2"/>
</dbReference>
<dbReference type="PANTHER" id="PTHR47967">
    <property type="entry name" value="OS07G0603500 PROTEIN-RELATED"/>
    <property type="match status" value="1"/>
</dbReference>
<keyword evidence="3" id="KW-0064">Aspartyl protease</keyword>
<dbReference type="InterPro" id="IPR033121">
    <property type="entry name" value="PEPTIDASE_A1"/>
</dbReference>
<keyword evidence="5" id="KW-0325">Glycoprotein</keyword>
<dbReference type="EMBL" id="JAVXUO010002540">
    <property type="protein sequence ID" value="KAK2971943.1"/>
    <property type="molecule type" value="Genomic_DNA"/>
</dbReference>
<evidence type="ECO:0000313" key="8">
    <source>
        <dbReference type="Proteomes" id="UP001187471"/>
    </source>
</evidence>
<comment type="similarity">
    <text evidence="1">Belongs to the peptidase A1 family.</text>
</comment>
<dbReference type="Proteomes" id="UP001187471">
    <property type="component" value="Unassembled WGS sequence"/>
</dbReference>
<sequence>MKRRKSKGKRQYVENFLTSFRTMKKQISMEIASLLVHHAVFLPLVLAFLLSTTTITNSAITTVAAKKAPRMATRLIHRDSILSPFYNASATVSDRATQAIHRDKARLAYLKAAATGYSLDDIRSGIVPNEFGTVFYANISIGQPPVPQLVVMDTGSSLFWTQCPPCYGSCGSADNPTAMFDPSKSSSYSPYPCPCDGLGSCDGYQCQYSVAYGGGTSCIGLYAREDLTFVTKDEKPTTISNLLFGCSHEIELLNGKARGILGLGPRDTSVTKQLGSKFSYCIGNISDPEDTDSQLIIGADARIEGNLTQLDVDGEFYYLTLQGIMFGDKQLDIDPQIFQRSPSGDGGVIIDSGMTTTVLAGGAFDPLRDAVQSFIDGLKLERVWTHGLPLCYKGIVSQNLVDFPIVTFQFANEADLVLGADNLFLTMPDGSFCLAIKRLNENNSPRGASVIGVCNGKHCVVDNFGAEGVDYAANAGRGRRKVAGGQPPVPQFVVMDTGSNIFWIQCRPCVGTCGSAYSPTPMFDPSKSSSYSPYPCPCAGLGLGSCDFIRNQCVYHIGYGGGTDSTGNYACEDVTFVTFDEKTTIISNVLFGCGHEIEGLDDYQARGVLGLGPNPTSLTMQLGSKFSYCIGNISNPEDTDGQLIIGDDARIDGNLTDLDRYVRWVLLSDITRHKLRR</sequence>
<evidence type="ECO:0000256" key="3">
    <source>
        <dbReference type="ARBA" id="ARBA00022750"/>
    </source>
</evidence>
<feature type="domain" description="Peptidase A1" evidence="6">
    <location>
        <begin position="478"/>
        <end position="677"/>
    </location>
</feature>
<accession>A0AA88QL53</accession>
<reference evidence="7" key="1">
    <citation type="submission" date="2022-12" db="EMBL/GenBank/DDBJ databases">
        <title>Draft genome assemblies for two species of Escallonia (Escalloniales).</title>
        <authorList>
            <person name="Chanderbali A."/>
            <person name="Dervinis C."/>
            <person name="Anghel I."/>
            <person name="Soltis D."/>
            <person name="Soltis P."/>
            <person name="Zapata F."/>
        </authorList>
    </citation>
    <scope>NUCLEOTIDE SEQUENCE</scope>
    <source>
        <strain evidence="7">UCBG92.1500</strain>
        <tissue evidence="7">Leaf</tissue>
    </source>
</reference>
<dbReference type="InterPro" id="IPR021109">
    <property type="entry name" value="Peptidase_aspartic_dom_sf"/>
</dbReference>
<dbReference type="InterPro" id="IPR032799">
    <property type="entry name" value="TAXi_C"/>
</dbReference>
<dbReference type="Pfam" id="PF14541">
    <property type="entry name" value="TAXi_C"/>
    <property type="match status" value="1"/>
</dbReference>
<evidence type="ECO:0000259" key="6">
    <source>
        <dbReference type="PROSITE" id="PS51767"/>
    </source>
</evidence>
<name>A0AA88QL53_9ASTE</name>
<feature type="domain" description="Peptidase A1" evidence="6">
    <location>
        <begin position="135"/>
        <end position="472"/>
    </location>
</feature>
<evidence type="ECO:0000256" key="4">
    <source>
        <dbReference type="ARBA" id="ARBA00022801"/>
    </source>
</evidence>
<evidence type="ECO:0000256" key="1">
    <source>
        <dbReference type="ARBA" id="ARBA00007447"/>
    </source>
</evidence>
<dbReference type="AlphaFoldDB" id="A0AA88QL53"/>
<dbReference type="CDD" id="cd05476">
    <property type="entry name" value="pepsin_A_like_plant"/>
    <property type="match status" value="1"/>
</dbReference>
<dbReference type="InterPro" id="IPR034161">
    <property type="entry name" value="Pepsin-like_plant"/>
</dbReference>